<evidence type="ECO:0000313" key="1">
    <source>
        <dbReference type="EMBL" id="GBG94261.1"/>
    </source>
</evidence>
<dbReference type="OrthoDB" id="9798656at2"/>
<dbReference type="InterPro" id="IPR001646">
    <property type="entry name" value="5peptide_repeat"/>
</dbReference>
<dbReference type="EMBL" id="BFFP01000008">
    <property type="protein sequence ID" value="GBG94261.1"/>
    <property type="molecule type" value="Genomic_DNA"/>
</dbReference>
<name>A0A401IRV2_9LACO</name>
<dbReference type="Gene3D" id="2.160.20.80">
    <property type="entry name" value="E3 ubiquitin-protein ligase SopA"/>
    <property type="match status" value="1"/>
</dbReference>
<reference evidence="1 2" key="1">
    <citation type="journal article" date="2019" name="Int. J. Syst. Evol. Microbiol.">
        <title>Lactobacillus salitolerans sp. nov., a novel lactic acid bacterium isolated from spent mushroom substrates.</title>
        <authorList>
            <person name="Tohno M."/>
            <person name="Tanizawa Y."/>
            <person name="Kojima Y."/>
            <person name="Sakamoto M."/>
            <person name="Nakamura Y."/>
            <person name="Ohkuma M."/>
            <person name="Kobayashi H."/>
        </authorList>
    </citation>
    <scope>NUCLEOTIDE SEQUENCE [LARGE SCALE GENOMIC DNA]</scope>
    <source>
        <strain evidence="1 2">YK43</strain>
    </source>
</reference>
<dbReference type="AlphaFoldDB" id="A0A401IRV2"/>
<accession>A0A401IRV2</accession>
<evidence type="ECO:0000313" key="2">
    <source>
        <dbReference type="Proteomes" id="UP000286848"/>
    </source>
</evidence>
<dbReference type="PANTHER" id="PTHR42999:SF1">
    <property type="entry name" value="PENTAPEPTIDE REPEAT-CONTAINING PROTEIN"/>
    <property type="match status" value="1"/>
</dbReference>
<dbReference type="InterPro" id="IPR052949">
    <property type="entry name" value="PA_immunity-related"/>
</dbReference>
<dbReference type="PANTHER" id="PTHR42999">
    <property type="entry name" value="ANTIBIOTIC RESISTANCE PROTEIN MCBG"/>
    <property type="match status" value="1"/>
</dbReference>
<dbReference type="SUPFAM" id="SSF141571">
    <property type="entry name" value="Pentapeptide repeat-like"/>
    <property type="match status" value="1"/>
</dbReference>
<proteinExistence type="predicted"/>
<evidence type="ECO:0008006" key="3">
    <source>
        <dbReference type="Google" id="ProtNLM"/>
    </source>
</evidence>
<dbReference type="Pfam" id="PF13599">
    <property type="entry name" value="Pentapeptide_4"/>
    <property type="match status" value="1"/>
</dbReference>
<gene>
    <name evidence="1" type="ORF">LFYK43_07200</name>
</gene>
<protein>
    <recommendedName>
        <fullName evidence="3">Quinolone resistance protein</fullName>
    </recommendedName>
</protein>
<dbReference type="RefSeq" id="WP_124975505.1">
    <property type="nucleotide sequence ID" value="NZ_BFFP01000008.1"/>
</dbReference>
<keyword evidence="2" id="KW-1185">Reference proteome</keyword>
<sequence>MISAQQLSLDQLEAGESYEKCHFTYSDEKLSFAEVSLKNCTFDQSDFSHSEWDNCVFEGCEFLNNTFTESFFYQTEFRKCRLMGADLSGSTLLKSTIVDSKADYLNLSATKLEECSFLDSSLQEAYFQEVKIKKGLTFQRCDLNGTDFLGTPLKGVDLSNSFFDSLNVDPRLLKGCQISIPQAAVFVGLLGIKFKE</sequence>
<dbReference type="Proteomes" id="UP000286848">
    <property type="component" value="Unassembled WGS sequence"/>
</dbReference>
<organism evidence="1 2">
    <name type="scientific">Ligilactobacillus salitolerans</name>
    <dbReference type="NCBI Taxonomy" id="1808352"/>
    <lineage>
        <taxon>Bacteria</taxon>
        <taxon>Bacillati</taxon>
        <taxon>Bacillota</taxon>
        <taxon>Bacilli</taxon>
        <taxon>Lactobacillales</taxon>
        <taxon>Lactobacillaceae</taxon>
        <taxon>Ligilactobacillus</taxon>
    </lineage>
</organism>
<comment type="caution">
    <text evidence="1">The sequence shown here is derived from an EMBL/GenBank/DDBJ whole genome shotgun (WGS) entry which is preliminary data.</text>
</comment>